<gene>
    <name evidence="2" type="ORF">B0H63DRAFT_477943</name>
</gene>
<dbReference type="AlphaFoldDB" id="A0AAE0NBM8"/>
<reference evidence="2" key="1">
    <citation type="journal article" date="2023" name="Mol. Phylogenet. Evol.">
        <title>Genome-scale phylogeny and comparative genomics of the fungal order Sordariales.</title>
        <authorList>
            <person name="Hensen N."/>
            <person name="Bonometti L."/>
            <person name="Westerberg I."/>
            <person name="Brannstrom I.O."/>
            <person name="Guillou S."/>
            <person name="Cros-Aarteil S."/>
            <person name="Calhoun S."/>
            <person name="Haridas S."/>
            <person name="Kuo A."/>
            <person name="Mondo S."/>
            <person name="Pangilinan J."/>
            <person name="Riley R."/>
            <person name="LaButti K."/>
            <person name="Andreopoulos B."/>
            <person name="Lipzen A."/>
            <person name="Chen C."/>
            <person name="Yan M."/>
            <person name="Daum C."/>
            <person name="Ng V."/>
            <person name="Clum A."/>
            <person name="Steindorff A."/>
            <person name="Ohm R.A."/>
            <person name="Martin F."/>
            <person name="Silar P."/>
            <person name="Natvig D.O."/>
            <person name="Lalanne C."/>
            <person name="Gautier V."/>
            <person name="Ament-Velasquez S.L."/>
            <person name="Kruys A."/>
            <person name="Hutchinson M.I."/>
            <person name="Powell A.J."/>
            <person name="Barry K."/>
            <person name="Miller A.N."/>
            <person name="Grigoriev I.V."/>
            <person name="Debuchy R."/>
            <person name="Gladieux P."/>
            <person name="Hiltunen Thoren M."/>
            <person name="Johannesson H."/>
        </authorList>
    </citation>
    <scope>NUCLEOTIDE SEQUENCE</scope>
    <source>
        <strain evidence="2">CBS 232.78</strain>
    </source>
</reference>
<feature type="compositionally biased region" description="Acidic residues" evidence="1">
    <location>
        <begin position="495"/>
        <end position="509"/>
    </location>
</feature>
<feature type="region of interest" description="Disordered" evidence="1">
    <location>
        <begin position="166"/>
        <end position="200"/>
    </location>
</feature>
<protein>
    <submittedName>
        <fullName evidence="2">Uncharacterized protein</fullName>
    </submittedName>
</protein>
<dbReference type="Proteomes" id="UP001285441">
    <property type="component" value="Unassembled WGS sequence"/>
</dbReference>
<evidence type="ECO:0000313" key="3">
    <source>
        <dbReference type="Proteomes" id="UP001285441"/>
    </source>
</evidence>
<feature type="region of interest" description="Disordered" evidence="1">
    <location>
        <begin position="84"/>
        <end position="121"/>
    </location>
</feature>
<proteinExistence type="predicted"/>
<accession>A0AAE0NBM8</accession>
<evidence type="ECO:0000313" key="2">
    <source>
        <dbReference type="EMBL" id="KAK3377771.1"/>
    </source>
</evidence>
<feature type="compositionally biased region" description="Acidic residues" evidence="1">
    <location>
        <begin position="647"/>
        <end position="669"/>
    </location>
</feature>
<feature type="compositionally biased region" description="Basic and acidic residues" evidence="1">
    <location>
        <begin position="510"/>
        <end position="524"/>
    </location>
</feature>
<reference evidence="2" key="2">
    <citation type="submission" date="2023-06" db="EMBL/GenBank/DDBJ databases">
        <authorList>
            <consortium name="Lawrence Berkeley National Laboratory"/>
            <person name="Haridas S."/>
            <person name="Hensen N."/>
            <person name="Bonometti L."/>
            <person name="Westerberg I."/>
            <person name="Brannstrom I.O."/>
            <person name="Guillou S."/>
            <person name="Cros-Aarteil S."/>
            <person name="Calhoun S."/>
            <person name="Kuo A."/>
            <person name="Mondo S."/>
            <person name="Pangilinan J."/>
            <person name="Riley R."/>
            <person name="LaButti K."/>
            <person name="Andreopoulos B."/>
            <person name="Lipzen A."/>
            <person name="Chen C."/>
            <person name="Yanf M."/>
            <person name="Daum C."/>
            <person name="Ng V."/>
            <person name="Clum A."/>
            <person name="Steindorff A."/>
            <person name="Ohm R."/>
            <person name="Martin F."/>
            <person name="Silar P."/>
            <person name="Natvig D."/>
            <person name="Lalanne C."/>
            <person name="Gautier V."/>
            <person name="Ament-velasquez S.L."/>
            <person name="Kruys A."/>
            <person name="Hutchinson M.I."/>
            <person name="Powell A.J."/>
            <person name="Barry K."/>
            <person name="Miller A.N."/>
            <person name="Grigoriev I.V."/>
            <person name="Debuchy R."/>
            <person name="Gladieux P."/>
            <person name="Thoren M.H."/>
            <person name="Johannesson H."/>
        </authorList>
    </citation>
    <scope>NUCLEOTIDE SEQUENCE</scope>
    <source>
        <strain evidence="2">CBS 232.78</strain>
    </source>
</reference>
<comment type="caution">
    <text evidence="2">The sequence shown here is derived from an EMBL/GenBank/DDBJ whole genome shotgun (WGS) entry which is preliminary data.</text>
</comment>
<dbReference type="EMBL" id="JAULSW010000006">
    <property type="protein sequence ID" value="KAK3377771.1"/>
    <property type="molecule type" value="Genomic_DNA"/>
</dbReference>
<keyword evidence="3" id="KW-1185">Reference proteome</keyword>
<feature type="region of interest" description="Disordered" evidence="1">
    <location>
        <begin position="488"/>
        <end position="524"/>
    </location>
</feature>
<sequence length="697" mass="78153">MAVLASHLQGTSNLATRQYGDLTALDSENASTKIQLQKVPAPNQVSKWLFDQEQHLIDGTMEDVSKPRSNRGSPPVIIDLSAMDLDDDDEQPGHNDSRERASHRHHKGHPASLYSSQSKGPVWLPLTGARPHKRKHSYGGHRDEEVKIVETLPSDWRRGLYVAPKRRADGHMASPSKKLKQSQVQVQPQPQPQKPRRHHAQLEPVAEEISDVLETIKPNSIFGMIAPEIRDKIYRHLLVSKKPIQVKGLWTELVRCTTRRSDRRRRLAGEMVDADADADNTIDTKILRVCRLTAAEGTRILYSENSFLYLLRDPECCNKMMVSLPIRGMSGRAANTNSMDGVDVGNNGTRSRCTIGSRSRRIARVVESTITHDRTINIHKFGHLFRHMGIELEPNRTGAEYERLMQLALDILANGTENKVFLDTLAITVSPVFEGNRRTVLDENGNEVEVHGGRYLSVVNLFSRGSKVLKALQQIDTNFIRINVHIPPAPAADSASDDGNDSDESDDEEHQDRGGRAKQDGGGRRHLETTLDLRFLSRHLETVRREGPIGELWSNDHLICEHRKALGEAAETALSGLRHRIEKACTATESAITQGLWEDHAVAERRRIQRRARDDAKLDGYNDATDKKKRTRRQRVMMGDDASVENGDMESDDDGMSDQDETNSEDDDNSAGPSWAGRKSLILSIDRVGGQWKAYIP</sequence>
<feature type="region of interest" description="Disordered" evidence="1">
    <location>
        <begin position="619"/>
        <end position="680"/>
    </location>
</feature>
<name>A0AAE0NBM8_9PEZI</name>
<feature type="compositionally biased region" description="Basic and acidic residues" evidence="1">
    <location>
        <begin position="91"/>
        <end position="100"/>
    </location>
</feature>
<evidence type="ECO:0000256" key="1">
    <source>
        <dbReference type="SAM" id="MobiDB-lite"/>
    </source>
</evidence>
<organism evidence="2 3">
    <name type="scientific">Podospora didyma</name>
    <dbReference type="NCBI Taxonomy" id="330526"/>
    <lineage>
        <taxon>Eukaryota</taxon>
        <taxon>Fungi</taxon>
        <taxon>Dikarya</taxon>
        <taxon>Ascomycota</taxon>
        <taxon>Pezizomycotina</taxon>
        <taxon>Sordariomycetes</taxon>
        <taxon>Sordariomycetidae</taxon>
        <taxon>Sordariales</taxon>
        <taxon>Podosporaceae</taxon>
        <taxon>Podospora</taxon>
    </lineage>
</organism>